<evidence type="ECO:0000256" key="1">
    <source>
        <dbReference type="ARBA" id="ARBA00004651"/>
    </source>
</evidence>
<dbReference type="Pfam" id="PF07681">
    <property type="entry name" value="DoxX"/>
    <property type="match status" value="1"/>
</dbReference>
<dbReference type="RefSeq" id="WP_054817382.1">
    <property type="nucleotide sequence ID" value="NZ_BJCS01000009.1"/>
</dbReference>
<comment type="subcellular location">
    <subcellularLocation>
        <location evidence="1">Cell membrane</location>
        <topology evidence="1">Multi-pass membrane protein</topology>
    </subcellularLocation>
</comment>
<reference evidence="7 8" key="2">
    <citation type="journal article" date="2016" name="Genome Announc.">
        <title>Complete Genome Sequences of Two Interactive Moderate Thermophiles, Paenibacillus napthalenovorans 32O-Y and Paenibacillus sp. 32O-W.</title>
        <authorList>
            <person name="Butler R.R.III."/>
            <person name="Wang J."/>
            <person name="Stark B.C."/>
            <person name="Pombert J.F."/>
        </authorList>
    </citation>
    <scope>NUCLEOTIDE SEQUENCE [LARGE SCALE GENOMIC DNA]</scope>
    <source>
        <strain evidence="7 8">32O-Y</strain>
    </source>
</reference>
<dbReference type="AlphaFoldDB" id="A0A0U2WIW2"/>
<evidence type="ECO:0000313" key="8">
    <source>
        <dbReference type="Proteomes" id="UP000061660"/>
    </source>
</evidence>
<dbReference type="GO" id="GO:0005886">
    <property type="term" value="C:plasma membrane"/>
    <property type="evidence" value="ECO:0007669"/>
    <property type="project" value="UniProtKB-SubCell"/>
</dbReference>
<protein>
    <submittedName>
        <fullName evidence="7">Oxidoreductase</fullName>
    </submittedName>
</protein>
<dbReference type="Proteomes" id="UP000061660">
    <property type="component" value="Chromosome"/>
</dbReference>
<evidence type="ECO:0000256" key="3">
    <source>
        <dbReference type="ARBA" id="ARBA00022475"/>
    </source>
</evidence>
<accession>A0A0U2WIW2</accession>
<keyword evidence="4" id="KW-0812">Transmembrane</keyword>
<comment type="similarity">
    <text evidence="2">Belongs to the DoxX family.</text>
</comment>
<dbReference type="EMBL" id="CP013652">
    <property type="protein sequence ID" value="ALS25242.1"/>
    <property type="molecule type" value="Genomic_DNA"/>
</dbReference>
<sequence>MSTKHEAGSLILRLVLGISFLVHGWIKFQSGIDNIAGWFQSIGLPGFAAYAVAVIELVGGIALIVGIGTRIVSVLFALIMVGAILLVKLAAGFAGNGQMPGYELDLAFLAMAIYLALNGSRLYSLGSLFGSNPKNAA</sequence>
<evidence type="ECO:0000256" key="2">
    <source>
        <dbReference type="ARBA" id="ARBA00006679"/>
    </source>
</evidence>
<dbReference type="STRING" id="162209.IJ22_49800"/>
<dbReference type="InterPro" id="IPR051907">
    <property type="entry name" value="DoxX-like_oxidoreductase"/>
</dbReference>
<dbReference type="PATRIC" id="fig|162209.4.peg.5263"/>
<dbReference type="OrthoDB" id="886570at2"/>
<evidence type="ECO:0000256" key="4">
    <source>
        <dbReference type="ARBA" id="ARBA00022692"/>
    </source>
</evidence>
<name>A0A0U2WIW2_9BACL</name>
<proteinExistence type="inferred from homology"/>
<keyword evidence="6" id="KW-0472">Membrane</keyword>
<dbReference type="PANTHER" id="PTHR33452:SF1">
    <property type="entry name" value="INNER MEMBRANE PROTEIN YPHA-RELATED"/>
    <property type="match status" value="1"/>
</dbReference>
<evidence type="ECO:0000256" key="5">
    <source>
        <dbReference type="ARBA" id="ARBA00022989"/>
    </source>
</evidence>
<dbReference type="InterPro" id="IPR032808">
    <property type="entry name" value="DoxX"/>
</dbReference>
<dbReference type="PANTHER" id="PTHR33452">
    <property type="entry name" value="OXIDOREDUCTASE CATD-RELATED"/>
    <property type="match status" value="1"/>
</dbReference>
<reference evidence="8" key="1">
    <citation type="submission" date="2015-12" db="EMBL/GenBank/DDBJ databases">
        <title>Complete genome sequences of two moderately thermophilic Paenibacillus species.</title>
        <authorList>
            <person name="Butler R.III."/>
            <person name="Wang J."/>
            <person name="Stark B.C."/>
            <person name="Pombert J.-F."/>
        </authorList>
    </citation>
    <scope>NUCLEOTIDE SEQUENCE [LARGE SCALE GENOMIC DNA]</scope>
    <source>
        <strain evidence="8">32O-Y</strain>
    </source>
</reference>
<evidence type="ECO:0000256" key="6">
    <source>
        <dbReference type="ARBA" id="ARBA00023136"/>
    </source>
</evidence>
<gene>
    <name evidence="7" type="ORF">IJ22_49800</name>
</gene>
<keyword evidence="3" id="KW-1003">Cell membrane</keyword>
<evidence type="ECO:0000313" key="7">
    <source>
        <dbReference type="EMBL" id="ALS25242.1"/>
    </source>
</evidence>
<keyword evidence="5" id="KW-1133">Transmembrane helix</keyword>
<dbReference type="KEGG" id="pnp:IJ22_49800"/>
<organism evidence="7 8">
    <name type="scientific">Paenibacillus naphthalenovorans</name>
    <dbReference type="NCBI Taxonomy" id="162209"/>
    <lineage>
        <taxon>Bacteria</taxon>
        <taxon>Bacillati</taxon>
        <taxon>Bacillota</taxon>
        <taxon>Bacilli</taxon>
        <taxon>Bacillales</taxon>
        <taxon>Paenibacillaceae</taxon>
        <taxon>Paenibacillus</taxon>
    </lineage>
</organism>
<keyword evidence="8" id="KW-1185">Reference proteome</keyword>